<keyword evidence="2" id="KW-1185">Reference proteome</keyword>
<dbReference type="EMBL" id="AP012603">
    <property type="protein sequence ID" value="BAM86887.1"/>
    <property type="molecule type" value="Genomic_DNA"/>
</dbReference>
<organism evidence="1 2">
    <name type="scientific">Bradyrhizobium oligotrophicum S58</name>
    <dbReference type="NCBI Taxonomy" id="1245469"/>
    <lineage>
        <taxon>Bacteria</taxon>
        <taxon>Pseudomonadati</taxon>
        <taxon>Pseudomonadota</taxon>
        <taxon>Alphaproteobacteria</taxon>
        <taxon>Hyphomicrobiales</taxon>
        <taxon>Nitrobacteraceae</taxon>
        <taxon>Bradyrhizobium</taxon>
    </lineage>
</organism>
<reference evidence="1 2" key="1">
    <citation type="journal article" date="2013" name="Appl. Environ. Microbiol.">
        <title>Genome analysis suggests that the soil oligotrophic bacterium Agromonas oligotrophica (Bradyrhizobium oligotrophicum) is a nitrogen-fixing symbiont of Aeschynomene indica.</title>
        <authorList>
            <person name="Okubo T."/>
            <person name="Fukushima S."/>
            <person name="Itakura M."/>
            <person name="Oshima K."/>
            <person name="Longtonglang A."/>
            <person name="Teaumroong N."/>
            <person name="Mitsui H."/>
            <person name="Hattori M."/>
            <person name="Hattori R."/>
            <person name="Hattori T."/>
            <person name="Minamisawa K."/>
        </authorList>
    </citation>
    <scope>NUCLEOTIDE SEQUENCE [LARGE SCALE GENOMIC DNA]</scope>
    <source>
        <strain evidence="1 2">S58</strain>
    </source>
</reference>
<dbReference type="KEGG" id="aol:S58_08760"/>
<dbReference type="Proteomes" id="UP000011841">
    <property type="component" value="Chromosome"/>
</dbReference>
<dbReference type="STRING" id="1245469.S58_08760"/>
<evidence type="ECO:0000313" key="1">
    <source>
        <dbReference type="EMBL" id="BAM86887.1"/>
    </source>
</evidence>
<dbReference type="AlphaFoldDB" id="M4Z296"/>
<evidence type="ECO:0000313" key="2">
    <source>
        <dbReference type="Proteomes" id="UP000011841"/>
    </source>
</evidence>
<proteinExistence type="predicted"/>
<gene>
    <name evidence="1" type="ORF">S58_08760</name>
</gene>
<dbReference type="HOGENOM" id="CLU_1358294_0_0_5"/>
<name>M4Z296_9BRAD</name>
<accession>M4Z296</accession>
<sequence length="201" mass="22337">MLGDARVASEESSSSLRVMEPRALAKGEAQRIGGRLIVTLRSGKTKVYSDRLACSRPAEETKCIRYSLVVHAKTRSSYIIAKQYYEGLEAIVVNEVSGVETIVRGIPSYSSDGRSLVVFLENDPEVGFAVEVWQKNGDRFAKVWTGSPNSDGIYVSYRLIRWISEDAFLIETKTKYGGKKPDALQEVLIVRDASGWKIAPR</sequence>
<protein>
    <submittedName>
        <fullName evidence="1">Uncharacterized protein</fullName>
    </submittedName>
</protein>